<accession>A0A6J4UG64</accession>
<feature type="compositionally biased region" description="Basic and acidic residues" evidence="1">
    <location>
        <begin position="94"/>
        <end position="103"/>
    </location>
</feature>
<sequence>MPTGPTPFSLGDVVRLRKPHPCGSQEWTVVRLGADIGLRCHGCQHRVMLTRRDLERRLKAFVSRATDDATIAGEGETPGAGAGSDRAVHVVPLPRDRDHPAPG</sequence>
<dbReference type="AlphaFoldDB" id="A0A6J4UG64"/>
<organism evidence="2">
    <name type="scientific">uncultured Thermomicrobiales bacterium</name>
    <dbReference type="NCBI Taxonomy" id="1645740"/>
    <lineage>
        <taxon>Bacteria</taxon>
        <taxon>Pseudomonadati</taxon>
        <taxon>Thermomicrobiota</taxon>
        <taxon>Thermomicrobia</taxon>
        <taxon>Thermomicrobiales</taxon>
        <taxon>environmental samples</taxon>
    </lineage>
</organism>
<name>A0A6J4UG64_9BACT</name>
<dbReference type="PANTHER" id="PTHR38455:SF1">
    <property type="entry name" value="DUF951 DOMAIN-CONTAINING PROTEIN"/>
    <property type="match status" value="1"/>
</dbReference>
<dbReference type="Pfam" id="PF06107">
    <property type="entry name" value="DUF951"/>
    <property type="match status" value="1"/>
</dbReference>
<evidence type="ECO:0000313" key="2">
    <source>
        <dbReference type="EMBL" id="CAA9549929.1"/>
    </source>
</evidence>
<feature type="region of interest" description="Disordered" evidence="1">
    <location>
        <begin position="65"/>
        <end position="103"/>
    </location>
</feature>
<proteinExistence type="predicted"/>
<gene>
    <name evidence="2" type="ORF">AVDCRST_MAG70-836</name>
</gene>
<reference evidence="2" key="1">
    <citation type="submission" date="2020-02" db="EMBL/GenBank/DDBJ databases">
        <authorList>
            <person name="Meier V. D."/>
        </authorList>
    </citation>
    <scope>NUCLEOTIDE SEQUENCE</scope>
    <source>
        <strain evidence="2">AVDCRST_MAG70</strain>
    </source>
</reference>
<dbReference type="PANTHER" id="PTHR38455">
    <property type="entry name" value="HYPOTHETICAL CYTOSOLIC PROTEIN"/>
    <property type="match status" value="1"/>
</dbReference>
<dbReference type="InterPro" id="IPR009296">
    <property type="entry name" value="DUF951"/>
</dbReference>
<evidence type="ECO:0000256" key="1">
    <source>
        <dbReference type="SAM" id="MobiDB-lite"/>
    </source>
</evidence>
<evidence type="ECO:0008006" key="3">
    <source>
        <dbReference type="Google" id="ProtNLM"/>
    </source>
</evidence>
<dbReference type="EMBL" id="CADCWH010000130">
    <property type="protein sequence ID" value="CAA9549929.1"/>
    <property type="molecule type" value="Genomic_DNA"/>
</dbReference>
<protein>
    <recommendedName>
        <fullName evidence="3">DUF951 domain-containing protein</fullName>
    </recommendedName>
</protein>